<dbReference type="AlphaFoldDB" id="A0A923SPG0"/>
<dbReference type="PROSITE" id="PS50995">
    <property type="entry name" value="HTH_MARR_2"/>
    <property type="match status" value="1"/>
</dbReference>
<comment type="caution">
    <text evidence="5">The sequence shown here is derived from an EMBL/GenBank/DDBJ whole genome shotgun (WGS) entry which is preliminary data.</text>
</comment>
<protein>
    <submittedName>
        <fullName evidence="5">MarR family transcriptional regulator</fullName>
    </submittedName>
</protein>
<evidence type="ECO:0000256" key="1">
    <source>
        <dbReference type="ARBA" id="ARBA00023015"/>
    </source>
</evidence>
<dbReference type="InterPro" id="IPR023187">
    <property type="entry name" value="Tscrpt_reg_MarR-type_CS"/>
</dbReference>
<gene>
    <name evidence="5" type="ORF">H9L42_01595</name>
</gene>
<name>A0A923SPG0_9FIRM</name>
<dbReference type="Pfam" id="PF12802">
    <property type="entry name" value="MarR_2"/>
    <property type="match status" value="1"/>
</dbReference>
<evidence type="ECO:0000256" key="2">
    <source>
        <dbReference type="ARBA" id="ARBA00023125"/>
    </source>
</evidence>
<evidence type="ECO:0000259" key="4">
    <source>
        <dbReference type="PROSITE" id="PS50995"/>
    </source>
</evidence>
<dbReference type="PANTHER" id="PTHR42756">
    <property type="entry name" value="TRANSCRIPTIONAL REGULATOR, MARR"/>
    <property type="match status" value="1"/>
</dbReference>
<dbReference type="GO" id="GO:0003677">
    <property type="term" value="F:DNA binding"/>
    <property type="evidence" value="ECO:0007669"/>
    <property type="project" value="UniProtKB-KW"/>
</dbReference>
<accession>A0A923SPG0</accession>
<organism evidence="5 6">
    <name type="scientific">Zhenpiania hominis</name>
    <dbReference type="NCBI Taxonomy" id="2763644"/>
    <lineage>
        <taxon>Bacteria</taxon>
        <taxon>Bacillati</taxon>
        <taxon>Bacillota</taxon>
        <taxon>Clostridia</taxon>
        <taxon>Peptostreptococcales</taxon>
        <taxon>Anaerovoracaceae</taxon>
        <taxon>Zhenpiania</taxon>
    </lineage>
</organism>
<dbReference type="InterPro" id="IPR000835">
    <property type="entry name" value="HTH_MarR-typ"/>
</dbReference>
<dbReference type="InterPro" id="IPR036390">
    <property type="entry name" value="WH_DNA-bd_sf"/>
</dbReference>
<keyword evidence="2" id="KW-0238">DNA-binding</keyword>
<feature type="domain" description="HTH marR-type" evidence="4">
    <location>
        <begin position="5"/>
        <end position="147"/>
    </location>
</feature>
<evidence type="ECO:0000256" key="3">
    <source>
        <dbReference type="ARBA" id="ARBA00023163"/>
    </source>
</evidence>
<keyword evidence="3" id="KW-0804">Transcription</keyword>
<dbReference type="PANTHER" id="PTHR42756:SF2">
    <property type="entry name" value="MARR FAMILY REGULATORY PROTEIN"/>
    <property type="match status" value="1"/>
</dbReference>
<sequence length="159" mass="18861">MRQPKPTFLKFISVIQRNTQKYFDSILEDYHIGGGQQFFLVHIYENNGITMYDLAKLGQFDKATVTKAVRKLEELGYVEVRIDETDRRIRHLFATEKAKPVVEKTYNVRKFWREALIEELAISEDEIYKIFKSMAEQSCHTLEKLSEKKRIEKGEHKIE</sequence>
<evidence type="ECO:0000313" key="5">
    <source>
        <dbReference type="EMBL" id="MBC6678522.1"/>
    </source>
</evidence>
<keyword evidence="6" id="KW-1185">Reference proteome</keyword>
<dbReference type="InterPro" id="IPR036388">
    <property type="entry name" value="WH-like_DNA-bd_sf"/>
</dbReference>
<reference evidence="5" key="1">
    <citation type="submission" date="2020-08" db="EMBL/GenBank/DDBJ databases">
        <title>Genome public.</title>
        <authorList>
            <person name="Liu C."/>
            <person name="Sun Q."/>
        </authorList>
    </citation>
    <scope>NUCLEOTIDE SEQUENCE</scope>
    <source>
        <strain evidence="5">BX12</strain>
    </source>
</reference>
<dbReference type="EMBL" id="JACRYT010000001">
    <property type="protein sequence ID" value="MBC6678522.1"/>
    <property type="molecule type" value="Genomic_DNA"/>
</dbReference>
<dbReference type="SUPFAM" id="SSF46785">
    <property type="entry name" value="Winged helix' DNA-binding domain"/>
    <property type="match status" value="1"/>
</dbReference>
<proteinExistence type="predicted"/>
<dbReference type="Gene3D" id="1.10.10.10">
    <property type="entry name" value="Winged helix-like DNA-binding domain superfamily/Winged helix DNA-binding domain"/>
    <property type="match status" value="1"/>
</dbReference>
<keyword evidence="1" id="KW-0805">Transcription regulation</keyword>
<dbReference type="PROSITE" id="PS01117">
    <property type="entry name" value="HTH_MARR_1"/>
    <property type="match status" value="1"/>
</dbReference>
<evidence type="ECO:0000313" key="6">
    <source>
        <dbReference type="Proteomes" id="UP000602647"/>
    </source>
</evidence>
<dbReference type="SMART" id="SM00347">
    <property type="entry name" value="HTH_MARR"/>
    <property type="match status" value="1"/>
</dbReference>
<dbReference type="Proteomes" id="UP000602647">
    <property type="component" value="Unassembled WGS sequence"/>
</dbReference>
<dbReference type="RefSeq" id="WP_187301695.1">
    <property type="nucleotide sequence ID" value="NZ_CBCTON010000022.1"/>
</dbReference>
<dbReference type="GO" id="GO:0003700">
    <property type="term" value="F:DNA-binding transcription factor activity"/>
    <property type="evidence" value="ECO:0007669"/>
    <property type="project" value="InterPro"/>
</dbReference>